<keyword evidence="1" id="KW-1133">Transmembrane helix</keyword>
<name>A0A0T5NZ88_9RHOB</name>
<dbReference type="EMBL" id="LAXI01000033">
    <property type="protein sequence ID" value="KRS14203.1"/>
    <property type="molecule type" value="Genomic_DNA"/>
</dbReference>
<keyword evidence="4" id="KW-1185">Reference proteome</keyword>
<evidence type="ECO:0000256" key="1">
    <source>
        <dbReference type="SAM" id="Phobius"/>
    </source>
</evidence>
<proteinExistence type="predicted"/>
<feature type="transmembrane region" description="Helical" evidence="1">
    <location>
        <begin position="15"/>
        <end position="33"/>
    </location>
</feature>
<dbReference type="STRING" id="540747.SAMN04488031_1204"/>
<dbReference type="RefSeq" id="WP_057821498.1">
    <property type="nucleotide sequence ID" value="NZ_CP031598.1"/>
</dbReference>
<dbReference type="KEGG" id="rid:RIdsm_00487"/>
<dbReference type="PATRIC" id="fig|540747.5.peg.4177"/>
<keyword evidence="1" id="KW-0472">Membrane</keyword>
<dbReference type="OrthoDB" id="7851333at2"/>
<evidence type="ECO:0000313" key="3">
    <source>
        <dbReference type="EMBL" id="QEW24704.1"/>
    </source>
</evidence>
<organism evidence="2 4">
    <name type="scientific">Roseovarius indicus</name>
    <dbReference type="NCBI Taxonomy" id="540747"/>
    <lineage>
        <taxon>Bacteria</taxon>
        <taxon>Pseudomonadati</taxon>
        <taxon>Pseudomonadota</taxon>
        <taxon>Alphaproteobacteria</taxon>
        <taxon>Rhodobacterales</taxon>
        <taxon>Roseobacteraceae</taxon>
        <taxon>Roseovarius</taxon>
    </lineage>
</organism>
<keyword evidence="1" id="KW-0812">Transmembrane</keyword>
<evidence type="ECO:0000313" key="5">
    <source>
        <dbReference type="Proteomes" id="UP000325785"/>
    </source>
</evidence>
<reference evidence="2 4" key="1">
    <citation type="submission" date="2015-04" db="EMBL/GenBank/DDBJ databases">
        <title>The draft genome sequence of Roseovarius indicus B108T.</title>
        <authorList>
            <person name="Li G."/>
            <person name="Lai Q."/>
            <person name="Shao Z."/>
            <person name="Yan P."/>
        </authorList>
    </citation>
    <scope>NUCLEOTIDE SEQUENCE [LARGE SCALE GENOMIC DNA]</scope>
    <source>
        <strain evidence="2 4">B108</strain>
    </source>
</reference>
<dbReference type="AlphaFoldDB" id="A0A0T5NZ88"/>
<gene>
    <name evidence="3" type="ORF">RIdsm_00487</name>
    <name evidence="2" type="ORF">XM52_27045</name>
</gene>
<feature type="transmembrane region" description="Helical" evidence="1">
    <location>
        <begin position="39"/>
        <end position="58"/>
    </location>
</feature>
<dbReference type="Proteomes" id="UP000051401">
    <property type="component" value="Unassembled WGS sequence"/>
</dbReference>
<accession>A0A0T5NZ88</accession>
<protein>
    <submittedName>
        <fullName evidence="2">Uncharacterized protein</fullName>
    </submittedName>
</protein>
<dbReference type="EMBL" id="CP031598">
    <property type="protein sequence ID" value="QEW24704.1"/>
    <property type="molecule type" value="Genomic_DNA"/>
</dbReference>
<reference evidence="3 5" key="2">
    <citation type="submission" date="2018-08" db="EMBL/GenBank/DDBJ databases">
        <title>Genetic Globetrotter - A new plasmid hitch-hiking vast phylogenetic and geographic distances.</title>
        <authorList>
            <person name="Vollmers J."/>
            <person name="Petersen J."/>
        </authorList>
    </citation>
    <scope>NUCLEOTIDE SEQUENCE [LARGE SCALE GENOMIC DNA]</scope>
    <source>
        <strain evidence="3 5">DSM 26383</strain>
    </source>
</reference>
<evidence type="ECO:0000313" key="4">
    <source>
        <dbReference type="Proteomes" id="UP000051401"/>
    </source>
</evidence>
<dbReference type="Proteomes" id="UP000325785">
    <property type="component" value="Chromosome"/>
</dbReference>
<sequence>MPLIRPEARATLHRFREALTGAAALALGLWWLLGSHGLLPYIGAAIALAGAALLLAGLQRARFRGGTGGPGVVQVDEGQIAYFGPLTGGVVALSEISSLSLDPTAKPPHWVLSQPGQPDLFIPLNAEGADTLFDVFASLPGIRTERMLAQMRAKATAPVLVWQRQGHTRERLARLH</sequence>
<evidence type="ECO:0000313" key="2">
    <source>
        <dbReference type="EMBL" id="KRS14203.1"/>
    </source>
</evidence>